<accession>A0A418KJB0</accession>
<dbReference type="InterPro" id="IPR000073">
    <property type="entry name" value="AB_hydrolase_1"/>
</dbReference>
<comment type="caution">
    <text evidence="2">The sequence shown here is derived from an EMBL/GenBank/DDBJ whole genome shotgun (WGS) entry which is preliminary data.</text>
</comment>
<dbReference type="PANTHER" id="PTHR43798">
    <property type="entry name" value="MONOACYLGLYCEROL LIPASE"/>
    <property type="match status" value="1"/>
</dbReference>
<dbReference type="InterPro" id="IPR029058">
    <property type="entry name" value="AB_hydrolase_fold"/>
</dbReference>
<dbReference type="Gene3D" id="3.40.50.1820">
    <property type="entry name" value="alpha/beta hydrolase"/>
    <property type="match status" value="1"/>
</dbReference>
<dbReference type="InterPro" id="IPR050266">
    <property type="entry name" value="AB_hydrolase_sf"/>
</dbReference>
<sequence>MATIQLSAGPVEYDDHGDGPPVVLLHGLHMDGGLWRRVVPRLEGHRRLVPTLPLGAHRTPMGDGADLTPRGVARLVGEFLDRLGLDDVTLVGSDTGGALAQLLLAEAAAHPATPGAGRVGRLVLVSCEAFGNFPPGLPGRVSAAAARLPGGLALAAQSMRLPLAARLPITWGWMARRPVPRDLLDDWFRPLRSSRGVRRDLAAFVRAIPDADLTAAAAHLAAFRGPALVVWAGDDRVMPPAHARRLAACFADGRYVTVADSYTLVPLDQPAVLARHIAGFARAAGGPPTGRRVRISDLGAFLPDGGTSVCA</sequence>
<dbReference type="Proteomes" id="UP000284057">
    <property type="component" value="Unassembled WGS sequence"/>
</dbReference>
<dbReference type="OrthoDB" id="3400345at2"/>
<dbReference type="Pfam" id="PF00561">
    <property type="entry name" value="Abhydrolase_1"/>
    <property type="match status" value="1"/>
</dbReference>
<evidence type="ECO:0000259" key="1">
    <source>
        <dbReference type="Pfam" id="PF00561"/>
    </source>
</evidence>
<keyword evidence="3" id="KW-1185">Reference proteome</keyword>
<name>A0A418KJB0_9ACTN</name>
<proteinExistence type="predicted"/>
<evidence type="ECO:0000313" key="3">
    <source>
        <dbReference type="Proteomes" id="UP000284057"/>
    </source>
</evidence>
<protein>
    <submittedName>
        <fullName evidence="2">Alpha/beta hydrolase</fullName>
    </submittedName>
</protein>
<dbReference type="SUPFAM" id="SSF53474">
    <property type="entry name" value="alpha/beta-Hydrolases"/>
    <property type="match status" value="1"/>
</dbReference>
<dbReference type="RefSeq" id="WP_119662461.1">
    <property type="nucleotide sequence ID" value="NZ_QUAL01000364.1"/>
</dbReference>
<dbReference type="GO" id="GO:0016787">
    <property type="term" value="F:hydrolase activity"/>
    <property type="evidence" value="ECO:0007669"/>
    <property type="project" value="UniProtKB-KW"/>
</dbReference>
<evidence type="ECO:0000313" key="2">
    <source>
        <dbReference type="EMBL" id="RIQ13730.1"/>
    </source>
</evidence>
<organism evidence="2 3">
    <name type="scientific">Jiangella rhizosphaerae</name>
    <dbReference type="NCBI Taxonomy" id="2293569"/>
    <lineage>
        <taxon>Bacteria</taxon>
        <taxon>Bacillati</taxon>
        <taxon>Actinomycetota</taxon>
        <taxon>Actinomycetes</taxon>
        <taxon>Jiangellales</taxon>
        <taxon>Jiangellaceae</taxon>
        <taxon>Jiangella</taxon>
    </lineage>
</organism>
<keyword evidence="2" id="KW-0378">Hydrolase</keyword>
<feature type="domain" description="AB hydrolase-1" evidence="1">
    <location>
        <begin position="20"/>
        <end position="266"/>
    </location>
</feature>
<gene>
    <name evidence="2" type="ORF">DY240_25265</name>
</gene>
<dbReference type="AlphaFoldDB" id="A0A418KJB0"/>
<dbReference type="EMBL" id="QUAL01000364">
    <property type="protein sequence ID" value="RIQ13730.1"/>
    <property type="molecule type" value="Genomic_DNA"/>
</dbReference>
<reference evidence="2 3" key="1">
    <citation type="submission" date="2018-09" db="EMBL/GenBank/DDBJ databases">
        <title>Isolation, diversity and antifungal activity of actinobacteria from wheat.</title>
        <authorList>
            <person name="Han C."/>
        </authorList>
    </citation>
    <scope>NUCLEOTIDE SEQUENCE [LARGE SCALE GENOMIC DNA]</scope>
    <source>
        <strain evidence="2 3">NEAU-YY265</strain>
    </source>
</reference>